<comment type="function">
    <text evidence="2">Participates in the folding of proteins containing disulfide bonds, may be involved in glycosylation, prolyl hydroxylation and triglyceride transfer.</text>
</comment>
<evidence type="ECO:0000256" key="6">
    <source>
        <dbReference type="ARBA" id="ARBA00022729"/>
    </source>
</evidence>
<keyword evidence="7" id="KW-0677">Repeat</keyword>
<keyword evidence="10 14" id="KW-0413">Isomerase</keyword>
<dbReference type="CDD" id="cd02982">
    <property type="entry name" value="PDI_b'_family"/>
    <property type="match status" value="1"/>
</dbReference>
<dbReference type="InterPro" id="IPR013766">
    <property type="entry name" value="Thioredoxin_domain"/>
</dbReference>
<evidence type="ECO:0000256" key="13">
    <source>
        <dbReference type="RuleBase" id="RU004208"/>
    </source>
</evidence>
<dbReference type="EMBL" id="JAIFTL010000202">
    <property type="protein sequence ID" value="KAG9321471.1"/>
    <property type="molecule type" value="Genomic_DNA"/>
</dbReference>
<keyword evidence="11 12" id="KW-0676">Redox-active center</keyword>
<dbReference type="CDD" id="cd02981">
    <property type="entry name" value="PDI_b_family"/>
    <property type="match status" value="1"/>
</dbReference>
<dbReference type="InterPro" id="IPR017937">
    <property type="entry name" value="Thioredoxin_CS"/>
</dbReference>
<dbReference type="GO" id="GO:0006457">
    <property type="term" value="P:protein folding"/>
    <property type="evidence" value="ECO:0007669"/>
    <property type="project" value="TreeGrafter"/>
</dbReference>
<dbReference type="SUPFAM" id="SSF52833">
    <property type="entry name" value="Thioredoxin-like"/>
    <property type="match status" value="5"/>
</dbReference>
<evidence type="ECO:0000256" key="1">
    <source>
        <dbReference type="ARBA" id="ARBA00001182"/>
    </source>
</evidence>
<evidence type="ECO:0000256" key="3">
    <source>
        <dbReference type="ARBA" id="ARBA00004319"/>
    </source>
</evidence>
<feature type="disulfide bond" description="Redox-active" evidence="12">
    <location>
        <begin position="390"/>
        <end position="393"/>
    </location>
</feature>
<dbReference type="GO" id="GO:0034976">
    <property type="term" value="P:response to endoplasmic reticulum stress"/>
    <property type="evidence" value="ECO:0007669"/>
    <property type="project" value="TreeGrafter"/>
</dbReference>
<keyword evidence="6" id="KW-0732">Signal</keyword>
<evidence type="ECO:0000256" key="12">
    <source>
        <dbReference type="PIRSR" id="PIRSR605792-51"/>
    </source>
</evidence>
<feature type="region of interest" description="Disordered" evidence="15">
    <location>
        <begin position="608"/>
        <end position="628"/>
    </location>
</feature>
<dbReference type="NCBIfam" id="TIGR01126">
    <property type="entry name" value="pdi_dom"/>
    <property type="match status" value="2"/>
</dbReference>
<dbReference type="AlphaFoldDB" id="A0A9P8CWR3"/>
<feature type="non-terminal residue" evidence="17">
    <location>
        <position position="1"/>
    </location>
</feature>
<dbReference type="CDD" id="cd02961">
    <property type="entry name" value="PDI_a_family"/>
    <property type="match status" value="1"/>
</dbReference>
<reference evidence="17" key="1">
    <citation type="submission" date="2021-07" db="EMBL/GenBank/DDBJ databases">
        <title>Draft genome of Mortierella alpina, strain LL118, isolated from an aspen leaf litter sample.</title>
        <authorList>
            <person name="Yang S."/>
            <person name="Vinatzer B.A."/>
        </authorList>
    </citation>
    <scope>NUCLEOTIDE SEQUENCE</scope>
    <source>
        <strain evidence="17">LL118</strain>
    </source>
</reference>
<evidence type="ECO:0000256" key="8">
    <source>
        <dbReference type="ARBA" id="ARBA00022824"/>
    </source>
</evidence>
<sequence length="628" mass="70023">LTYSTRYRMRISAAIALVSLATTAMLAHASDVLSLTADTFKTSVSPEQKIILVDFYAPWCGHCQNLEPEYEAAATQLKEIGVPLAKVDCTVEKDLCKQYEVTGYPTLKVFKEGVPKDYKGPRKTDGIVSYLKKHAAHPVTELTVESMPAFAASERVVVVAVLPKESPMRAEVEKIANFYRDDFIFGVVEEHPDVKAPGVVLYKKFDEGKNILEGDFTDSRLVNFVRTNCLPVIDEIGPTNYAHYMDSGTPLAYLFFGTADDKTKYSADIEALAKEMKGKLNFVLIDGAKYGAHAANVGLEANKWPAFAIQDVNTADKFPLDQNSDQPLSMERIRQHVKDVVAGIYKVKVKSEAIPENDDGPVKVVVGHTYEEIVENKDHDVLIEYYAPWCGFCKMLAPIYDELGALYKGSNIVIAKIDATANDLPKTLPFTIPGYPTIKFRKAGSADYMDYSGERTTDSFVRFLKKNAFNKVEVAYEPPMKSEAVPETNDGPVKIVVAESYEKIVGDKDKDVMIEFYAPWCGFCKMLAPVYEEVGKIYQGSNIVIAKIDATSNDMPKSLPFEINGYPTIKFRKAGSTEYIDYNGERTKEGFVDFLSQNAVNKVEVLKTEESNNETKMDATEEQKHDEL</sequence>
<evidence type="ECO:0000256" key="15">
    <source>
        <dbReference type="SAM" id="MobiDB-lite"/>
    </source>
</evidence>
<dbReference type="Gene3D" id="3.40.30.10">
    <property type="entry name" value="Glutaredoxin"/>
    <property type="match status" value="5"/>
</dbReference>
<evidence type="ECO:0000256" key="4">
    <source>
        <dbReference type="ARBA" id="ARBA00006347"/>
    </source>
</evidence>
<evidence type="ECO:0000256" key="10">
    <source>
        <dbReference type="ARBA" id="ARBA00023235"/>
    </source>
</evidence>
<dbReference type="PANTHER" id="PTHR18929">
    <property type="entry name" value="PROTEIN DISULFIDE ISOMERASE"/>
    <property type="match status" value="1"/>
</dbReference>
<dbReference type="PANTHER" id="PTHR18929:SF132">
    <property type="entry name" value="PROTEIN DISULFIDE-ISOMERASE A3"/>
    <property type="match status" value="1"/>
</dbReference>
<dbReference type="FunFam" id="3.40.30.10:FF:000017">
    <property type="entry name" value="Protein disulfide-isomerase A4"/>
    <property type="match status" value="1"/>
</dbReference>
<dbReference type="InterPro" id="IPR005792">
    <property type="entry name" value="Prot_disulphide_isomerase"/>
</dbReference>
<name>A0A9P8CWR3_MORAP</name>
<comment type="caution">
    <text evidence="17">The sequence shown here is derived from an EMBL/GenBank/DDBJ whole genome shotgun (WGS) entry which is preliminary data.</text>
</comment>
<organism evidence="17 18">
    <name type="scientific">Mortierella alpina</name>
    <name type="common">Oleaginous fungus</name>
    <name type="synonym">Mortierella renispora</name>
    <dbReference type="NCBI Taxonomy" id="64518"/>
    <lineage>
        <taxon>Eukaryota</taxon>
        <taxon>Fungi</taxon>
        <taxon>Fungi incertae sedis</taxon>
        <taxon>Mucoromycota</taxon>
        <taxon>Mortierellomycotina</taxon>
        <taxon>Mortierellomycetes</taxon>
        <taxon>Mortierellales</taxon>
        <taxon>Mortierellaceae</taxon>
        <taxon>Mortierella</taxon>
    </lineage>
</organism>
<dbReference type="GO" id="GO:0005788">
    <property type="term" value="C:endoplasmic reticulum lumen"/>
    <property type="evidence" value="ECO:0007669"/>
    <property type="project" value="UniProtKB-SubCell"/>
</dbReference>
<feature type="domain" description="Thioredoxin" evidence="16">
    <location>
        <begin position="474"/>
        <end position="600"/>
    </location>
</feature>
<dbReference type="NCBIfam" id="TIGR01130">
    <property type="entry name" value="ER_PDI_fam"/>
    <property type="match status" value="1"/>
</dbReference>
<proteinExistence type="inferred from homology"/>
<feature type="disulfide bond" description="Redox-active" evidence="12">
    <location>
        <begin position="60"/>
        <end position="63"/>
    </location>
</feature>
<feature type="domain" description="Thioredoxin" evidence="16">
    <location>
        <begin position="9"/>
        <end position="136"/>
    </location>
</feature>
<comment type="catalytic activity">
    <reaction evidence="1 14">
        <text>Catalyzes the rearrangement of -S-S- bonds in proteins.</text>
        <dbReference type="EC" id="5.3.4.1"/>
    </reaction>
</comment>
<dbReference type="Pfam" id="PF00085">
    <property type="entry name" value="Thioredoxin"/>
    <property type="match status" value="3"/>
</dbReference>
<dbReference type="InterPro" id="IPR036249">
    <property type="entry name" value="Thioredoxin-like_sf"/>
</dbReference>
<evidence type="ECO:0000313" key="17">
    <source>
        <dbReference type="EMBL" id="KAG9321471.1"/>
    </source>
</evidence>
<evidence type="ECO:0000256" key="14">
    <source>
        <dbReference type="RuleBase" id="RU361130"/>
    </source>
</evidence>
<comment type="subcellular location">
    <subcellularLocation>
        <location evidence="3">Endoplasmic reticulum lumen</location>
    </subcellularLocation>
</comment>
<dbReference type="Proteomes" id="UP000717515">
    <property type="component" value="Unassembled WGS sequence"/>
</dbReference>
<keyword evidence="8" id="KW-0256">Endoplasmic reticulum</keyword>
<dbReference type="GO" id="GO:0003756">
    <property type="term" value="F:protein disulfide isomerase activity"/>
    <property type="evidence" value="ECO:0007669"/>
    <property type="project" value="UniProtKB-EC"/>
</dbReference>
<evidence type="ECO:0000259" key="16">
    <source>
        <dbReference type="PROSITE" id="PS51352"/>
    </source>
</evidence>
<accession>A0A9P8CWR3</accession>
<dbReference type="InterPro" id="IPR005788">
    <property type="entry name" value="PDI_thioredoxin-like_dom"/>
</dbReference>
<evidence type="ECO:0000256" key="7">
    <source>
        <dbReference type="ARBA" id="ARBA00022737"/>
    </source>
</evidence>
<evidence type="ECO:0000313" key="18">
    <source>
        <dbReference type="Proteomes" id="UP000717515"/>
    </source>
</evidence>
<dbReference type="PRINTS" id="PR00421">
    <property type="entry name" value="THIOREDOXIN"/>
</dbReference>
<dbReference type="PROSITE" id="PS00194">
    <property type="entry name" value="THIOREDOXIN_1"/>
    <property type="match status" value="1"/>
</dbReference>
<evidence type="ECO:0000256" key="9">
    <source>
        <dbReference type="ARBA" id="ARBA00023157"/>
    </source>
</evidence>
<dbReference type="CDD" id="cd02995">
    <property type="entry name" value="PDI_a_PDI_a'_C"/>
    <property type="match status" value="2"/>
</dbReference>
<keyword evidence="9 12" id="KW-1015">Disulfide bond</keyword>
<comment type="similarity">
    <text evidence="4 13">Belongs to the protein disulfide isomerase family.</text>
</comment>
<dbReference type="Pfam" id="PF13848">
    <property type="entry name" value="Thioredoxin_6"/>
    <property type="match status" value="1"/>
</dbReference>
<evidence type="ECO:0000256" key="2">
    <source>
        <dbReference type="ARBA" id="ARBA00002692"/>
    </source>
</evidence>
<evidence type="ECO:0000256" key="5">
    <source>
        <dbReference type="ARBA" id="ARBA00012723"/>
    </source>
</evidence>
<protein>
    <recommendedName>
        <fullName evidence="5 14">Protein disulfide-isomerase</fullName>
        <ecNumber evidence="5 14">5.3.4.1</ecNumber>
    </recommendedName>
</protein>
<feature type="domain" description="Thioredoxin" evidence="16">
    <location>
        <begin position="342"/>
        <end position="469"/>
    </location>
</feature>
<dbReference type="EC" id="5.3.4.1" evidence="5 14"/>
<dbReference type="PROSITE" id="PS51352">
    <property type="entry name" value="THIOREDOXIN_2"/>
    <property type="match status" value="3"/>
</dbReference>
<evidence type="ECO:0000256" key="11">
    <source>
        <dbReference type="ARBA" id="ARBA00023284"/>
    </source>
</evidence>
<gene>
    <name evidence="17" type="ORF">KVV02_007270</name>
</gene>